<dbReference type="PATRIC" id="fig|1411022.3.peg.1086"/>
<reference evidence="1 2" key="1">
    <citation type="submission" date="2013-11" db="EMBL/GenBank/DDBJ databases">
        <title>Single cell genomics of uncultured Tannerella BU063 (oral taxon 286).</title>
        <authorList>
            <person name="Beall C.J."/>
            <person name="Campbell A.G."/>
            <person name="Griffen A.L."/>
            <person name="Podar M."/>
            <person name="Leys E.J."/>
        </authorList>
    </citation>
    <scope>NUCLEOTIDE SEQUENCE [LARGE SCALE GENOMIC DNA]</scope>
    <source>
        <strain evidence="1">Cell 1/3</strain>
    </source>
</reference>
<evidence type="ECO:0000313" key="2">
    <source>
        <dbReference type="Proteomes" id="UP000034982"/>
    </source>
</evidence>
<protein>
    <submittedName>
        <fullName evidence="1">Uncharacterized protein</fullName>
    </submittedName>
</protein>
<sequence>MTTIELGAAIQRELDRMEGNETMMKQALQALRRIGREVKKKEYAGQDDGEIIAGLRHAFSEWKDVKEGKLQTRSLEELLDEL</sequence>
<accession>W2CI58</accession>
<evidence type="ECO:0000313" key="1">
    <source>
        <dbReference type="EMBL" id="ETK06934.1"/>
    </source>
</evidence>
<organism evidence="1 2">
    <name type="scientific">Tannerella sp. oral taxon BU063 isolate Cell 1/3</name>
    <dbReference type="NCBI Taxonomy" id="1411022"/>
    <lineage>
        <taxon>Bacteria</taxon>
        <taxon>Pseudomonadati</taxon>
        <taxon>Bacteroidota</taxon>
        <taxon>Bacteroidia</taxon>
        <taxon>Bacteroidales</taxon>
        <taxon>Tannerellaceae</taxon>
        <taxon>Tannerella</taxon>
    </lineage>
</organism>
<dbReference type="AlphaFoldDB" id="W2CI58"/>
<comment type="caution">
    <text evidence="1">The sequence shown here is derived from an EMBL/GenBank/DDBJ whole genome shotgun (WGS) entry which is preliminary data.</text>
</comment>
<name>W2CI58_9BACT</name>
<proteinExistence type="predicted"/>
<dbReference type="Proteomes" id="UP000034982">
    <property type="component" value="Unassembled WGS sequence"/>
</dbReference>
<dbReference type="EMBL" id="AYYE01001119">
    <property type="protein sequence ID" value="ETK06934.1"/>
    <property type="molecule type" value="Genomic_DNA"/>
</dbReference>
<gene>
    <name evidence="1" type="ORF">T230_09825</name>
</gene>